<keyword evidence="2" id="KW-1185">Reference proteome</keyword>
<dbReference type="Proteomes" id="UP001152798">
    <property type="component" value="Chromosome 7"/>
</dbReference>
<sequence length="68" mass="7837">MPQDKTPRQMSHTTLLHTVQTGHILDPAARDKLHLSLKRSWTEARYLSDGRYPTRRYVAQASIKSMTS</sequence>
<proteinExistence type="predicted"/>
<evidence type="ECO:0000313" key="2">
    <source>
        <dbReference type="Proteomes" id="UP001152798"/>
    </source>
</evidence>
<organism evidence="1 2">
    <name type="scientific">Nezara viridula</name>
    <name type="common">Southern green stink bug</name>
    <name type="synonym">Cimex viridulus</name>
    <dbReference type="NCBI Taxonomy" id="85310"/>
    <lineage>
        <taxon>Eukaryota</taxon>
        <taxon>Metazoa</taxon>
        <taxon>Ecdysozoa</taxon>
        <taxon>Arthropoda</taxon>
        <taxon>Hexapoda</taxon>
        <taxon>Insecta</taxon>
        <taxon>Pterygota</taxon>
        <taxon>Neoptera</taxon>
        <taxon>Paraneoptera</taxon>
        <taxon>Hemiptera</taxon>
        <taxon>Heteroptera</taxon>
        <taxon>Panheteroptera</taxon>
        <taxon>Pentatomomorpha</taxon>
        <taxon>Pentatomoidea</taxon>
        <taxon>Pentatomidae</taxon>
        <taxon>Pentatominae</taxon>
        <taxon>Nezara</taxon>
    </lineage>
</organism>
<accession>A0A9P0HT50</accession>
<name>A0A9P0HT50_NEZVI</name>
<dbReference type="AlphaFoldDB" id="A0A9P0HT50"/>
<evidence type="ECO:0000313" key="1">
    <source>
        <dbReference type="EMBL" id="CAH1407805.1"/>
    </source>
</evidence>
<reference evidence="1" key="1">
    <citation type="submission" date="2022-01" db="EMBL/GenBank/DDBJ databases">
        <authorList>
            <person name="King R."/>
        </authorList>
    </citation>
    <scope>NUCLEOTIDE SEQUENCE</scope>
</reference>
<gene>
    <name evidence="1" type="ORF">NEZAVI_LOCUS15439</name>
</gene>
<dbReference type="EMBL" id="OV725083">
    <property type="protein sequence ID" value="CAH1407805.1"/>
    <property type="molecule type" value="Genomic_DNA"/>
</dbReference>
<protein>
    <submittedName>
        <fullName evidence="1">Uncharacterized protein</fullName>
    </submittedName>
</protein>